<dbReference type="EMBL" id="JAFNEN010001269">
    <property type="protein sequence ID" value="KAG8174254.1"/>
    <property type="molecule type" value="Genomic_DNA"/>
</dbReference>
<protein>
    <submittedName>
        <fullName evidence="1">Uncharacterized protein</fullName>
    </submittedName>
</protein>
<evidence type="ECO:0000313" key="1">
    <source>
        <dbReference type="EMBL" id="KAG8174254.1"/>
    </source>
</evidence>
<gene>
    <name evidence="1" type="ORF">JTE90_017535</name>
</gene>
<name>A0AAV6TRD2_9ARAC</name>
<reference evidence="1 2" key="1">
    <citation type="journal article" date="2022" name="Nat. Ecol. Evol.">
        <title>A masculinizing supergene underlies an exaggerated male reproductive morph in a spider.</title>
        <authorList>
            <person name="Hendrickx F."/>
            <person name="De Corte Z."/>
            <person name="Sonet G."/>
            <person name="Van Belleghem S.M."/>
            <person name="Kostlbacher S."/>
            <person name="Vangestel C."/>
        </authorList>
    </citation>
    <scope>NUCLEOTIDE SEQUENCE [LARGE SCALE GENOMIC DNA]</scope>
    <source>
        <strain evidence="1">W744_W776</strain>
    </source>
</reference>
<sequence>MLNKLAHHHGLRLHAGQPTPKAFIYRHVVHISWVLYHSNSQFIVESNPTAFSRNIYNFVQNTCHRLTPISQPKILSPLF</sequence>
<dbReference type="AlphaFoldDB" id="A0AAV6TRD2"/>
<keyword evidence="2" id="KW-1185">Reference proteome</keyword>
<dbReference type="Proteomes" id="UP000827092">
    <property type="component" value="Unassembled WGS sequence"/>
</dbReference>
<organism evidence="1 2">
    <name type="scientific">Oedothorax gibbosus</name>
    <dbReference type="NCBI Taxonomy" id="931172"/>
    <lineage>
        <taxon>Eukaryota</taxon>
        <taxon>Metazoa</taxon>
        <taxon>Ecdysozoa</taxon>
        <taxon>Arthropoda</taxon>
        <taxon>Chelicerata</taxon>
        <taxon>Arachnida</taxon>
        <taxon>Araneae</taxon>
        <taxon>Araneomorphae</taxon>
        <taxon>Entelegynae</taxon>
        <taxon>Araneoidea</taxon>
        <taxon>Linyphiidae</taxon>
        <taxon>Erigoninae</taxon>
        <taxon>Oedothorax</taxon>
    </lineage>
</organism>
<evidence type="ECO:0000313" key="2">
    <source>
        <dbReference type="Proteomes" id="UP000827092"/>
    </source>
</evidence>
<accession>A0AAV6TRD2</accession>
<proteinExistence type="predicted"/>
<comment type="caution">
    <text evidence="1">The sequence shown here is derived from an EMBL/GenBank/DDBJ whole genome shotgun (WGS) entry which is preliminary data.</text>
</comment>